<dbReference type="Proteomes" id="UP000001982">
    <property type="component" value="Chromosome"/>
</dbReference>
<organism evidence="2 3">
    <name type="scientific">Shewanella denitrificans (strain OS217 / ATCC BAA-1090 / DSM 15013)</name>
    <dbReference type="NCBI Taxonomy" id="318161"/>
    <lineage>
        <taxon>Bacteria</taxon>
        <taxon>Pseudomonadati</taxon>
        <taxon>Pseudomonadota</taxon>
        <taxon>Gammaproteobacteria</taxon>
        <taxon>Alteromonadales</taxon>
        <taxon>Shewanellaceae</taxon>
        <taxon>Shewanella</taxon>
    </lineage>
</organism>
<evidence type="ECO:0000256" key="1">
    <source>
        <dbReference type="SAM" id="SignalP"/>
    </source>
</evidence>
<feature type="signal peptide" evidence="1">
    <location>
        <begin position="1"/>
        <end position="21"/>
    </location>
</feature>
<dbReference type="Pfam" id="PF12060">
    <property type="entry name" value="DUF3541"/>
    <property type="match status" value="1"/>
</dbReference>
<dbReference type="OrthoDB" id="6080009at2"/>
<dbReference type="RefSeq" id="WP_011495327.1">
    <property type="nucleotide sequence ID" value="NC_007954.1"/>
</dbReference>
<feature type="chain" id="PRO_5004181772" description="DUF3541 domain-containing protein" evidence="1">
    <location>
        <begin position="22"/>
        <end position="380"/>
    </location>
</feature>
<dbReference type="AlphaFoldDB" id="Q12QW4"/>
<evidence type="ECO:0000313" key="2">
    <source>
        <dbReference type="EMBL" id="ABE54162.1"/>
    </source>
</evidence>
<keyword evidence="3" id="KW-1185">Reference proteome</keyword>
<dbReference type="HOGENOM" id="CLU_064962_0_0_6"/>
<evidence type="ECO:0000313" key="3">
    <source>
        <dbReference type="Proteomes" id="UP000001982"/>
    </source>
</evidence>
<sequence length="380" mass="44298">MKPLFSLVLGLSLVMTPLVHAKEPTTPISKQEQTKSVPLDRAAIEASFKADAELIRNTYEPKLFSFPAYVIGHYGLRMYRQTLDPKYAMSVWMDMARLTTRLDKFEAEVHTPEQIQKYIDKRIGAYEAIYGKRGKRGQLRYKVTKKMPEYLFVALDLLSPLARANEYGLKHKNDAKFREILRRYDFKKFATNKDMIRAWAAQLANQVYWLRQMGEQDVVDDFIKAFKKTYPDSKDKKLSKKQFNNKIYGMTHIIFAASEYYKKPVSQQEFQWIFDYYRKHFDYIAANSTKDVVAEVGINFLLAGLEDDPVVFKARQTVQSYIDRKHCMVPSPRGNPDLISGEHRNTLSIMLLDWRGVHDAPTYQNNPKVFKEIPYGLEPL</sequence>
<dbReference type="InterPro" id="IPR021928">
    <property type="entry name" value="DUF3541"/>
</dbReference>
<dbReference type="EMBL" id="CP000302">
    <property type="protein sequence ID" value="ABE54162.1"/>
    <property type="molecule type" value="Genomic_DNA"/>
</dbReference>
<name>Q12QW4_SHEDO</name>
<reference evidence="2 3" key="1">
    <citation type="submission" date="2006-03" db="EMBL/GenBank/DDBJ databases">
        <title>Complete sequence of Shewanella denitrificans OS217.</title>
        <authorList>
            <consortium name="US DOE Joint Genome Institute"/>
            <person name="Copeland A."/>
            <person name="Lucas S."/>
            <person name="Lapidus A."/>
            <person name="Barry K."/>
            <person name="Detter J.C."/>
            <person name="Glavina del Rio T."/>
            <person name="Hammon N."/>
            <person name="Israni S."/>
            <person name="Dalin E."/>
            <person name="Tice H."/>
            <person name="Pitluck S."/>
            <person name="Brettin T."/>
            <person name="Bruce D."/>
            <person name="Han C."/>
            <person name="Tapia R."/>
            <person name="Gilna P."/>
            <person name="Kiss H."/>
            <person name="Schmutz J."/>
            <person name="Larimer F."/>
            <person name="Land M."/>
            <person name="Hauser L."/>
            <person name="Kyrpides N."/>
            <person name="Lykidis A."/>
            <person name="Richardson P."/>
        </authorList>
    </citation>
    <scope>NUCLEOTIDE SEQUENCE [LARGE SCALE GENOMIC DNA]</scope>
    <source>
        <strain evidence="3">OS217 / ATCC BAA-1090 / DSM 15013</strain>
    </source>
</reference>
<dbReference type="KEGG" id="sdn:Sden_0874"/>
<dbReference type="eggNOG" id="ENOG50304MY">
    <property type="taxonomic scope" value="Bacteria"/>
</dbReference>
<evidence type="ECO:0008006" key="4">
    <source>
        <dbReference type="Google" id="ProtNLM"/>
    </source>
</evidence>
<protein>
    <recommendedName>
        <fullName evidence="4">DUF3541 domain-containing protein</fullName>
    </recommendedName>
</protein>
<proteinExistence type="predicted"/>
<accession>Q12QW4</accession>
<gene>
    <name evidence="2" type="ordered locus">Sden_0874</name>
</gene>
<keyword evidence="1" id="KW-0732">Signal</keyword>